<feature type="signal peptide" evidence="1">
    <location>
        <begin position="1"/>
        <end position="27"/>
    </location>
</feature>
<organism evidence="2 3">
    <name type="scientific">Amblyomma americanum</name>
    <name type="common">Lone star tick</name>
    <dbReference type="NCBI Taxonomy" id="6943"/>
    <lineage>
        <taxon>Eukaryota</taxon>
        <taxon>Metazoa</taxon>
        <taxon>Ecdysozoa</taxon>
        <taxon>Arthropoda</taxon>
        <taxon>Chelicerata</taxon>
        <taxon>Arachnida</taxon>
        <taxon>Acari</taxon>
        <taxon>Parasitiformes</taxon>
        <taxon>Ixodida</taxon>
        <taxon>Ixodoidea</taxon>
        <taxon>Ixodidae</taxon>
        <taxon>Amblyomminae</taxon>
        <taxon>Amblyomma</taxon>
    </lineage>
</organism>
<dbReference type="AlphaFoldDB" id="A0AAQ4DVT1"/>
<protein>
    <recommendedName>
        <fullName evidence="4">Secreted protein</fullName>
    </recommendedName>
</protein>
<feature type="chain" id="PRO_5042965610" description="Secreted protein" evidence="1">
    <location>
        <begin position="28"/>
        <end position="811"/>
    </location>
</feature>
<keyword evidence="3" id="KW-1185">Reference proteome</keyword>
<dbReference type="EMBL" id="JARKHS020026227">
    <property type="protein sequence ID" value="KAK8766571.1"/>
    <property type="molecule type" value="Genomic_DNA"/>
</dbReference>
<gene>
    <name evidence="2" type="ORF">V5799_006651</name>
</gene>
<dbReference type="Proteomes" id="UP001321473">
    <property type="component" value="Unassembled WGS sequence"/>
</dbReference>
<evidence type="ECO:0000313" key="3">
    <source>
        <dbReference type="Proteomes" id="UP001321473"/>
    </source>
</evidence>
<accession>A0AAQ4DVT1</accession>
<evidence type="ECO:0008006" key="4">
    <source>
        <dbReference type="Google" id="ProtNLM"/>
    </source>
</evidence>
<keyword evidence="1" id="KW-0732">Signal</keyword>
<proteinExistence type="predicted"/>
<reference evidence="2 3" key="1">
    <citation type="journal article" date="2023" name="Arcadia Sci">
        <title>De novo assembly of a long-read Amblyomma americanum tick genome.</title>
        <authorList>
            <person name="Chou S."/>
            <person name="Poskanzer K.E."/>
            <person name="Rollins M."/>
            <person name="Thuy-Boun P.S."/>
        </authorList>
    </citation>
    <scope>NUCLEOTIDE SEQUENCE [LARGE SCALE GENOMIC DNA]</scope>
    <source>
        <strain evidence="2">F_SG_1</strain>
        <tissue evidence="2">Salivary glands</tissue>
    </source>
</reference>
<name>A0AAQ4DVT1_AMBAM</name>
<evidence type="ECO:0000256" key="1">
    <source>
        <dbReference type="SAM" id="SignalP"/>
    </source>
</evidence>
<evidence type="ECO:0000313" key="2">
    <source>
        <dbReference type="EMBL" id="KAK8766571.1"/>
    </source>
</evidence>
<comment type="caution">
    <text evidence="2">The sequence shown here is derived from an EMBL/GenBank/DDBJ whole genome shotgun (WGS) entry which is preliminary data.</text>
</comment>
<sequence>MSLARTLFYVLQVILGSAVLRTGHVWPDDICGSDGNQLHIDNASDWLSSFDDTVLPATTFVHRTVTSSEITGSKEAMQEFSFSGHGGPGPNMSLARTLFYVLQVILGSAALRTGHVWPDDICGSDGNQLHIDNASDWLSSFDDTVLPATTFIRRTVTSSELTGTTEATQEFTFSGHGGPGPNMSLIRTLFYVLQVILGSAALRTGHVWPDDICGSDGNQLHIDNASDCLSSFDDTVLPATTFIHRTVTSSELTGTKEATQEFTFSGHGGTGPNMSLTRTLFYVLQVILGSAALRTGHVWPDDICGSDGNQLHIDKASGWLSSLDDTVLPATTFIHRTVTSSELTSTKEATQEFTFSGHGRPGPNMSLTRALFYVLQVILGSAALRNGHVWPDDICGSDGNQLHIDNASDWLSSFDDIVLPATTFIHRTVTSSELTGTTEATQEFTFSGHGGPGPNMSLMRTLFYVLQVILGSAALRTGHVWPDDICGSDGNQLHIDNASDWLSSFDDTVLPATTFIHRTVTSSELTGTKEATQEFTFSGHGGPGPNMSLTRTLFYVLQVILGSAALRTGHVWPDDICGSDGNQLHIDKASGWLSSLDDTVLPATTFIHRTVTSSELTSTKEATQEFTFSGHGGPGPNMSLERTLLYVLQVILGSAALRTGHVWPDDICGSDGNQLHIDNASDWLSSLDDTVLPATTFIHRTVTSSELTGTKEATQEFSFSGHGGPGPNMSLTRTLFYVLQVILGSAALRTGHVWPVDICGSDGNQLHMDNASDWLSSFDDTVLPATTFIIIIKTFISTEMKLLFGPPGTQA</sequence>